<keyword evidence="3" id="KW-1185">Reference proteome</keyword>
<dbReference type="Gene3D" id="3.10.620.30">
    <property type="match status" value="1"/>
</dbReference>
<evidence type="ECO:0000259" key="1">
    <source>
        <dbReference type="SMART" id="SM00460"/>
    </source>
</evidence>
<dbReference type="PANTHER" id="PTHR33490">
    <property type="entry name" value="BLR5614 PROTEIN-RELATED"/>
    <property type="match status" value="1"/>
</dbReference>
<dbReference type="RefSeq" id="WP_354442945.1">
    <property type="nucleotide sequence ID" value="NZ_JBEPSH010000004.1"/>
</dbReference>
<name>A0ABV2Q774_9BURK</name>
<sequence>MHIQIGYDIELNVNAPTMLLGALNVHPSRQHDLLAPEVLRTEPALPIDQYRDAFDNVITRIVVPFGTPSIRITNSATVRDSGELDEINPQARQVPLAELPAETLQFLLPSRYCEVDSELLGFAWNQFGYIESGWERVRAICAYVNQHIRFDYMQARANRTALEGWREQVGVCRDFSHLAITLCRAMNIPARYTTGYLGDIGIPPMPPPMDFSAWFQVYLGDKWYTFDARHNRTRIGRIVMAIGRDAADVPITMVFGPNSLARFEVISDELAEVQV</sequence>
<dbReference type="Gene3D" id="2.60.40.2250">
    <property type="match status" value="1"/>
</dbReference>
<comment type="caution">
    <text evidence="2">The sequence shown here is derived from an EMBL/GenBank/DDBJ whole genome shotgun (WGS) entry which is preliminary data.</text>
</comment>
<proteinExistence type="predicted"/>
<dbReference type="EMBL" id="JBEPSH010000004">
    <property type="protein sequence ID" value="MET4576876.1"/>
    <property type="molecule type" value="Genomic_DNA"/>
</dbReference>
<gene>
    <name evidence="2" type="ORF">ABIE13_001987</name>
</gene>
<dbReference type="SUPFAM" id="SSF54001">
    <property type="entry name" value="Cysteine proteinases"/>
    <property type="match status" value="1"/>
</dbReference>
<feature type="domain" description="Transglutaminase-like" evidence="1">
    <location>
        <begin position="164"/>
        <end position="230"/>
    </location>
</feature>
<dbReference type="InterPro" id="IPR038765">
    <property type="entry name" value="Papain-like_cys_pep_sf"/>
</dbReference>
<dbReference type="Pfam" id="PF01841">
    <property type="entry name" value="Transglut_core"/>
    <property type="match status" value="1"/>
</dbReference>
<accession>A0ABV2Q774</accession>
<reference evidence="2 3" key="1">
    <citation type="submission" date="2024-06" db="EMBL/GenBank/DDBJ databases">
        <title>Sorghum-associated microbial communities from plants grown in Nebraska, USA.</title>
        <authorList>
            <person name="Schachtman D."/>
        </authorList>
    </citation>
    <scope>NUCLEOTIDE SEQUENCE [LARGE SCALE GENOMIC DNA]</scope>
    <source>
        <strain evidence="2 3">2709</strain>
    </source>
</reference>
<dbReference type="PANTHER" id="PTHR33490:SF12">
    <property type="entry name" value="BLL5557 PROTEIN"/>
    <property type="match status" value="1"/>
</dbReference>
<protein>
    <submittedName>
        <fullName evidence="2">Transglutaminase-like putative cysteine protease</fullName>
    </submittedName>
</protein>
<dbReference type="Proteomes" id="UP001549320">
    <property type="component" value="Unassembled WGS sequence"/>
</dbReference>
<dbReference type="InterPro" id="IPR002931">
    <property type="entry name" value="Transglutaminase-like"/>
</dbReference>
<evidence type="ECO:0000313" key="2">
    <source>
        <dbReference type="EMBL" id="MET4576876.1"/>
    </source>
</evidence>
<organism evidence="2 3">
    <name type="scientific">Ottowia thiooxydans</name>
    <dbReference type="NCBI Taxonomy" id="219182"/>
    <lineage>
        <taxon>Bacteria</taxon>
        <taxon>Pseudomonadati</taxon>
        <taxon>Pseudomonadota</taxon>
        <taxon>Betaproteobacteria</taxon>
        <taxon>Burkholderiales</taxon>
        <taxon>Comamonadaceae</taxon>
        <taxon>Ottowia</taxon>
    </lineage>
</organism>
<dbReference type="SMART" id="SM00460">
    <property type="entry name" value="TGc"/>
    <property type="match status" value="1"/>
</dbReference>
<evidence type="ECO:0000313" key="3">
    <source>
        <dbReference type="Proteomes" id="UP001549320"/>
    </source>
</evidence>